<feature type="domain" description="RagB/SusD" evidence="7">
    <location>
        <begin position="263"/>
        <end position="498"/>
    </location>
</feature>
<evidence type="ECO:0000313" key="9">
    <source>
        <dbReference type="EMBL" id="TDB67907.1"/>
    </source>
</evidence>
<name>A0A4R4KIC1_9BACT</name>
<keyword evidence="10" id="KW-1185">Reference proteome</keyword>
<evidence type="ECO:0000256" key="2">
    <source>
        <dbReference type="ARBA" id="ARBA00006275"/>
    </source>
</evidence>
<dbReference type="Gene3D" id="1.25.40.390">
    <property type="match status" value="1"/>
</dbReference>
<evidence type="ECO:0000256" key="3">
    <source>
        <dbReference type="ARBA" id="ARBA00022729"/>
    </source>
</evidence>
<dbReference type="EMBL" id="SMJU01000002">
    <property type="protein sequence ID" value="TDB67907.1"/>
    <property type="molecule type" value="Genomic_DNA"/>
</dbReference>
<organism evidence="9 10">
    <name type="scientific">Arundinibacter roseus</name>
    <dbReference type="NCBI Taxonomy" id="2070510"/>
    <lineage>
        <taxon>Bacteria</taxon>
        <taxon>Pseudomonadati</taxon>
        <taxon>Bacteroidota</taxon>
        <taxon>Cytophagia</taxon>
        <taxon>Cytophagales</taxon>
        <taxon>Spirosomataceae</taxon>
        <taxon>Arundinibacter</taxon>
    </lineage>
</organism>
<dbReference type="AlphaFoldDB" id="A0A4R4KIC1"/>
<feature type="domain" description="SusD-like N-terminal" evidence="8">
    <location>
        <begin position="90"/>
        <end position="214"/>
    </location>
</feature>
<comment type="caution">
    <text evidence="9">The sequence shown here is derived from an EMBL/GenBank/DDBJ whole genome shotgun (WGS) entry which is preliminary data.</text>
</comment>
<dbReference type="SUPFAM" id="SSF48452">
    <property type="entry name" value="TPR-like"/>
    <property type="match status" value="1"/>
</dbReference>
<sequence>MKKYSLLLLSFLLNACSQSILDVNPTDRFTDQTFWQTEEHAVAGLNAIYNSLFGGSLHGGQIMGELEAATPNAYAYQSATGNIARGIHDASNTPIINTRWNQAYAGIGRANTLLERIPAIQMSETNKKRYIGEAKFLRALYYFDLWSVYGGVPVIVSAPDAEQGTLPRNSADEVLAQILKDLDEAAADLPKTYSGNDRGRATSGAALALKARTLLYASRWAEAAAAAKSVMDAKTYTLFPDFRGLFMQENEGNTEVIFDVQYKNPEYVHGNDINYDQFNGFAPVLDLVNDFYMIDGKPITSSPLYNPAKPYENRDPRLNATIMTVGSMFKGRPVIATTYPQTGFGLKKGTTYKDNEAPPAGKVDNISDLNNIVLRYGEVLLNYAEAQNEATGPDASVYEALNLLRARAGMPAFPAGLSKDQMRQEIRHERRIETAGEGLYYFDIRRWRIAEVVMNSEAKNWLGNRVDTRTFDPARDYLWPIPTTATQLNQNLTQNPGYNQ</sequence>
<evidence type="ECO:0000256" key="6">
    <source>
        <dbReference type="SAM" id="SignalP"/>
    </source>
</evidence>
<feature type="chain" id="PRO_5020404686" evidence="6">
    <location>
        <begin position="22"/>
        <end position="500"/>
    </location>
</feature>
<feature type="signal peptide" evidence="6">
    <location>
        <begin position="1"/>
        <end position="21"/>
    </location>
</feature>
<keyword evidence="3 6" id="KW-0732">Signal</keyword>
<evidence type="ECO:0000256" key="4">
    <source>
        <dbReference type="ARBA" id="ARBA00023136"/>
    </source>
</evidence>
<accession>A0A4R4KIC1</accession>
<dbReference type="InterPro" id="IPR033985">
    <property type="entry name" value="SusD-like_N"/>
</dbReference>
<evidence type="ECO:0000256" key="5">
    <source>
        <dbReference type="ARBA" id="ARBA00023237"/>
    </source>
</evidence>
<proteinExistence type="inferred from homology"/>
<dbReference type="InterPro" id="IPR012944">
    <property type="entry name" value="SusD_RagB_dom"/>
</dbReference>
<dbReference type="InterPro" id="IPR011990">
    <property type="entry name" value="TPR-like_helical_dom_sf"/>
</dbReference>
<dbReference type="Pfam" id="PF07980">
    <property type="entry name" value="SusD_RagB"/>
    <property type="match status" value="1"/>
</dbReference>
<gene>
    <name evidence="9" type="ORF">EZE20_02985</name>
</gene>
<dbReference type="RefSeq" id="WP_132114356.1">
    <property type="nucleotide sequence ID" value="NZ_SMJU01000002.1"/>
</dbReference>
<dbReference type="Proteomes" id="UP000295706">
    <property type="component" value="Unassembled WGS sequence"/>
</dbReference>
<evidence type="ECO:0000256" key="1">
    <source>
        <dbReference type="ARBA" id="ARBA00004442"/>
    </source>
</evidence>
<evidence type="ECO:0000313" key="10">
    <source>
        <dbReference type="Proteomes" id="UP000295706"/>
    </source>
</evidence>
<dbReference type="GO" id="GO:0009279">
    <property type="term" value="C:cell outer membrane"/>
    <property type="evidence" value="ECO:0007669"/>
    <property type="project" value="UniProtKB-SubCell"/>
</dbReference>
<comment type="similarity">
    <text evidence="2">Belongs to the SusD family.</text>
</comment>
<evidence type="ECO:0000259" key="7">
    <source>
        <dbReference type="Pfam" id="PF07980"/>
    </source>
</evidence>
<evidence type="ECO:0000259" key="8">
    <source>
        <dbReference type="Pfam" id="PF14322"/>
    </source>
</evidence>
<reference evidence="9 10" key="1">
    <citation type="submission" date="2019-02" db="EMBL/GenBank/DDBJ databases">
        <title>Arundinibacter roseus gen. nov., sp. nov., a new member of the family Cytophagaceae.</title>
        <authorList>
            <person name="Szuroczki S."/>
            <person name="Khayer B."/>
            <person name="Sproer C."/>
            <person name="Toumi M."/>
            <person name="Szabo A."/>
            <person name="Felfoldi T."/>
            <person name="Schumann P."/>
            <person name="Toth E."/>
        </authorList>
    </citation>
    <scope>NUCLEOTIDE SEQUENCE [LARGE SCALE GENOMIC DNA]</scope>
    <source>
        <strain evidence="9 10">DMA-k-7a</strain>
    </source>
</reference>
<dbReference type="OrthoDB" id="5694214at2"/>
<dbReference type="Pfam" id="PF14322">
    <property type="entry name" value="SusD-like_3"/>
    <property type="match status" value="1"/>
</dbReference>
<comment type="subcellular location">
    <subcellularLocation>
        <location evidence="1">Cell outer membrane</location>
    </subcellularLocation>
</comment>
<dbReference type="CDD" id="cd08977">
    <property type="entry name" value="SusD"/>
    <property type="match status" value="1"/>
</dbReference>
<keyword evidence="5" id="KW-0998">Cell outer membrane</keyword>
<keyword evidence="4" id="KW-0472">Membrane</keyword>
<protein>
    <submittedName>
        <fullName evidence="9">RagB/SusD family nutrient uptake outer membrane protein</fullName>
    </submittedName>
</protein>